<dbReference type="Proteomes" id="UP000215914">
    <property type="component" value="Unassembled WGS sequence"/>
</dbReference>
<protein>
    <submittedName>
        <fullName evidence="1">Uncharacterized protein</fullName>
    </submittedName>
</protein>
<gene>
    <name evidence="1" type="ORF">HanXRQr2_Chr08g0330101</name>
</gene>
<dbReference type="Gramene" id="mRNA:HanXRQr2_Chr08g0330101">
    <property type="protein sequence ID" value="CDS:HanXRQr2_Chr08g0330101.1"/>
    <property type="gene ID" value="HanXRQr2_Chr08g0330101"/>
</dbReference>
<comment type="caution">
    <text evidence="1">The sequence shown here is derived from an EMBL/GenBank/DDBJ whole genome shotgun (WGS) entry which is preliminary data.</text>
</comment>
<dbReference type="AlphaFoldDB" id="A0A9K3NBY1"/>
<reference evidence="1" key="1">
    <citation type="journal article" date="2017" name="Nature">
        <title>The sunflower genome provides insights into oil metabolism, flowering and Asterid evolution.</title>
        <authorList>
            <person name="Badouin H."/>
            <person name="Gouzy J."/>
            <person name="Grassa C.J."/>
            <person name="Murat F."/>
            <person name="Staton S.E."/>
            <person name="Cottret L."/>
            <person name="Lelandais-Briere C."/>
            <person name="Owens G.L."/>
            <person name="Carrere S."/>
            <person name="Mayjonade B."/>
            <person name="Legrand L."/>
            <person name="Gill N."/>
            <person name="Kane N.C."/>
            <person name="Bowers J.E."/>
            <person name="Hubner S."/>
            <person name="Bellec A."/>
            <person name="Berard A."/>
            <person name="Berges H."/>
            <person name="Blanchet N."/>
            <person name="Boniface M.C."/>
            <person name="Brunel D."/>
            <person name="Catrice O."/>
            <person name="Chaidir N."/>
            <person name="Claudel C."/>
            <person name="Donnadieu C."/>
            <person name="Faraut T."/>
            <person name="Fievet G."/>
            <person name="Helmstetter N."/>
            <person name="King M."/>
            <person name="Knapp S.J."/>
            <person name="Lai Z."/>
            <person name="Le Paslier M.C."/>
            <person name="Lippi Y."/>
            <person name="Lorenzon L."/>
            <person name="Mandel J.R."/>
            <person name="Marage G."/>
            <person name="Marchand G."/>
            <person name="Marquand E."/>
            <person name="Bret-Mestries E."/>
            <person name="Morien E."/>
            <person name="Nambeesan S."/>
            <person name="Nguyen T."/>
            <person name="Pegot-Espagnet P."/>
            <person name="Pouilly N."/>
            <person name="Raftis F."/>
            <person name="Sallet E."/>
            <person name="Schiex T."/>
            <person name="Thomas J."/>
            <person name="Vandecasteele C."/>
            <person name="Vares D."/>
            <person name="Vear F."/>
            <person name="Vautrin S."/>
            <person name="Crespi M."/>
            <person name="Mangin B."/>
            <person name="Burke J.M."/>
            <person name="Salse J."/>
            <person name="Munos S."/>
            <person name="Vincourt P."/>
            <person name="Rieseberg L.H."/>
            <person name="Langlade N.B."/>
        </authorList>
    </citation>
    <scope>NUCLEOTIDE SEQUENCE</scope>
    <source>
        <tissue evidence="1">Leaves</tissue>
    </source>
</reference>
<reference evidence="1" key="2">
    <citation type="submission" date="2020-06" db="EMBL/GenBank/DDBJ databases">
        <title>Helianthus annuus Genome sequencing and assembly Release 2.</title>
        <authorList>
            <person name="Gouzy J."/>
            <person name="Langlade N."/>
            <person name="Munos S."/>
        </authorList>
    </citation>
    <scope>NUCLEOTIDE SEQUENCE</scope>
    <source>
        <tissue evidence="1">Leaves</tissue>
    </source>
</reference>
<keyword evidence="2" id="KW-1185">Reference proteome</keyword>
<evidence type="ECO:0000313" key="1">
    <source>
        <dbReference type="EMBL" id="KAF5794616.1"/>
    </source>
</evidence>
<dbReference type="EMBL" id="MNCJ02000323">
    <property type="protein sequence ID" value="KAF5794616.1"/>
    <property type="molecule type" value="Genomic_DNA"/>
</dbReference>
<accession>A0A9K3NBY1</accession>
<name>A0A9K3NBY1_HELAN</name>
<proteinExistence type="predicted"/>
<evidence type="ECO:0000313" key="2">
    <source>
        <dbReference type="Proteomes" id="UP000215914"/>
    </source>
</evidence>
<sequence length="53" mass="5869">MDGWQFSGLNGSKVTCSVGQIHKIVLKAAFFFWSDSYTEINMCSVGCIFGIFP</sequence>
<organism evidence="1 2">
    <name type="scientific">Helianthus annuus</name>
    <name type="common">Common sunflower</name>
    <dbReference type="NCBI Taxonomy" id="4232"/>
    <lineage>
        <taxon>Eukaryota</taxon>
        <taxon>Viridiplantae</taxon>
        <taxon>Streptophyta</taxon>
        <taxon>Embryophyta</taxon>
        <taxon>Tracheophyta</taxon>
        <taxon>Spermatophyta</taxon>
        <taxon>Magnoliopsida</taxon>
        <taxon>eudicotyledons</taxon>
        <taxon>Gunneridae</taxon>
        <taxon>Pentapetalae</taxon>
        <taxon>asterids</taxon>
        <taxon>campanulids</taxon>
        <taxon>Asterales</taxon>
        <taxon>Asteraceae</taxon>
        <taxon>Asteroideae</taxon>
        <taxon>Heliantheae alliance</taxon>
        <taxon>Heliantheae</taxon>
        <taxon>Helianthus</taxon>
    </lineage>
</organism>